<dbReference type="Pfam" id="PF00480">
    <property type="entry name" value="ROK"/>
    <property type="match status" value="1"/>
</dbReference>
<evidence type="ECO:0000313" key="5">
    <source>
        <dbReference type="Proteomes" id="UP001596435"/>
    </source>
</evidence>
<dbReference type="CDD" id="cd00090">
    <property type="entry name" value="HTH_ARSR"/>
    <property type="match status" value="1"/>
</dbReference>
<proteinExistence type="inferred from homology"/>
<dbReference type="InterPro" id="IPR000835">
    <property type="entry name" value="HTH_MarR-typ"/>
</dbReference>
<sequence>MSSRPVPTDGPGPAQQPRTAQQPQKAQQAQTAQPWSRQRLRSNNEWLLLELLRTGGPSSRAQLARDTGLSKPTVSSALANLEQAGLAREAGLLAPERGRVAVLYEPDPAAGYVLGIDVGRARLRVALTDLAGRIVGRQDVPNRGRTANAVADAVVEAARAATAEAGLLPADVVHAAIGSPGVWDEREQRVQLAPNLPGWGRRGLFERIEAGLETRISVHNDANLAALGEYARGAGAGSRLFVYLLVGTGLGMGVVADGELQRGAHGAAGEIGLLPHPGRGTLEESAAAESVVRTARELGMPGPLTAKEVFAAARTGDARAGEAVRREAEQLAYALAVVSAVLDPDLVVLGGGLGHGADLLLEPVEKALHRLTPLRPRLAASLLGDEAVLQGALATAVGIARAEVFERRTAALD</sequence>
<gene>
    <name evidence="4" type="ORF">ACFQMG_18380</name>
</gene>
<dbReference type="EMBL" id="JBHTAJ010000033">
    <property type="protein sequence ID" value="MFC7181522.1"/>
    <property type="molecule type" value="Genomic_DNA"/>
</dbReference>
<protein>
    <submittedName>
        <fullName evidence="4">ROK family transcriptional regulator</fullName>
    </submittedName>
</protein>
<comment type="similarity">
    <text evidence="1">Belongs to the ROK (NagC/XylR) family.</text>
</comment>
<evidence type="ECO:0000256" key="1">
    <source>
        <dbReference type="ARBA" id="ARBA00006479"/>
    </source>
</evidence>
<dbReference type="InterPro" id="IPR043129">
    <property type="entry name" value="ATPase_NBD"/>
</dbReference>
<evidence type="ECO:0000256" key="2">
    <source>
        <dbReference type="SAM" id="MobiDB-lite"/>
    </source>
</evidence>
<dbReference type="PANTHER" id="PTHR18964">
    <property type="entry name" value="ROK (REPRESSOR, ORF, KINASE) FAMILY"/>
    <property type="match status" value="1"/>
</dbReference>
<dbReference type="InterPro" id="IPR011991">
    <property type="entry name" value="ArsR-like_HTH"/>
</dbReference>
<dbReference type="InterPro" id="IPR036388">
    <property type="entry name" value="WH-like_DNA-bd_sf"/>
</dbReference>
<feature type="domain" description="HTH marR-type" evidence="3">
    <location>
        <begin position="44"/>
        <end position="88"/>
    </location>
</feature>
<evidence type="ECO:0000313" key="4">
    <source>
        <dbReference type="EMBL" id="MFC7181522.1"/>
    </source>
</evidence>
<accession>A0ABW2FYL0</accession>
<name>A0ABW2FYL0_9ACTN</name>
<dbReference type="Proteomes" id="UP001596435">
    <property type="component" value="Unassembled WGS sequence"/>
</dbReference>
<dbReference type="PANTHER" id="PTHR18964:SF149">
    <property type="entry name" value="BIFUNCTIONAL UDP-N-ACETYLGLUCOSAMINE 2-EPIMERASE_N-ACETYLMANNOSAMINE KINASE"/>
    <property type="match status" value="1"/>
</dbReference>
<dbReference type="SUPFAM" id="SSF46785">
    <property type="entry name" value="Winged helix' DNA-binding domain"/>
    <property type="match status" value="1"/>
</dbReference>
<comment type="caution">
    <text evidence="4">The sequence shown here is derived from an EMBL/GenBank/DDBJ whole genome shotgun (WGS) entry which is preliminary data.</text>
</comment>
<reference evidence="5" key="1">
    <citation type="journal article" date="2019" name="Int. J. Syst. Evol. Microbiol.">
        <title>The Global Catalogue of Microorganisms (GCM) 10K type strain sequencing project: providing services to taxonomists for standard genome sequencing and annotation.</title>
        <authorList>
            <consortium name="The Broad Institute Genomics Platform"/>
            <consortium name="The Broad Institute Genome Sequencing Center for Infectious Disease"/>
            <person name="Wu L."/>
            <person name="Ma J."/>
        </authorList>
    </citation>
    <scope>NUCLEOTIDE SEQUENCE [LARGE SCALE GENOMIC DNA]</scope>
    <source>
        <strain evidence="5">CGMCC 1.12859</strain>
    </source>
</reference>
<feature type="compositionally biased region" description="Low complexity" evidence="2">
    <location>
        <begin position="11"/>
        <end position="34"/>
    </location>
</feature>
<organism evidence="4 5">
    <name type="scientific">Kitasatospora paranensis</name>
    <dbReference type="NCBI Taxonomy" id="258053"/>
    <lineage>
        <taxon>Bacteria</taxon>
        <taxon>Bacillati</taxon>
        <taxon>Actinomycetota</taxon>
        <taxon>Actinomycetes</taxon>
        <taxon>Kitasatosporales</taxon>
        <taxon>Streptomycetaceae</taxon>
        <taxon>Kitasatospora</taxon>
    </lineage>
</organism>
<dbReference type="Gene3D" id="3.30.420.40">
    <property type="match status" value="2"/>
</dbReference>
<dbReference type="InterPro" id="IPR036390">
    <property type="entry name" value="WH_DNA-bd_sf"/>
</dbReference>
<dbReference type="SUPFAM" id="SSF53067">
    <property type="entry name" value="Actin-like ATPase domain"/>
    <property type="match status" value="1"/>
</dbReference>
<dbReference type="Gene3D" id="1.10.10.10">
    <property type="entry name" value="Winged helix-like DNA-binding domain superfamily/Winged helix DNA-binding domain"/>
    <property type="match status" value="1"/>
</dbReference>
<dbReference type="RefSeq" id="WP_345704328.1">
    <property type="nucleotide sequence ID" value="NZ_BAABKV010000001.1"/>
</dbReference>
<dbReference type="Pfam" id="PF12802">
    <property type="entry name" value="MarR_2"/>
    <property type="match status" value="1"/>
</dbReference>
<feature type="region of interest" description="Disordered" evidence="2">
    <location>
        <begin position="1"/>
        <end position="37"/>
    </location>
</feature>
<evidence type="ECO:0000259" key="3">
    <source>
        <dbReference type="Pfam" id="PF12802"/>
    </source>
</evidence>
<dbReference type="InterPro" id="IPR000600">
    <property type="entry name" value="ROK"/>
</dbReference>
<keyword evidence="5" id="KW-1185">Reference proteome</keyword>